<evidence type="ECO:0000259" key="12">
    <source>
        <dbReference type="PROSITE" id="PS50195"/>
    </source>
</evidence>
<feature type="domain" description="PX" evidence="12">
    <location>
        <begin position="146"/>
        <end position="260"/>
    </location>
</feature>
<gene>
    <name evidence="13" type="ORF">BZA70DRAFT_273209</name>
</gene>
<keyword evidence="14" id="KW-1185">Reference proteome</keyword>
<evidence type="ECO:0000256" key="8">
    <source>
        <dbReference type="ARBA" id="ARBA00023136"/>
    </source>
</evidence>
<protein>
    <recommendedName>
        <fullName evidence="10">Endosomal/vacuolar adapter protein YPT35</fullName>
    </recommendedName>
    <alternativeName>
        <fullName evidence="11">PX domain-containing protein YPT35</fullName>
    </alternativeName>
    <alternativeName>
        <fullName evidence="5">Sorting nexin MVP1</fullName>
    </alternativeName>
</protein>
<comment type="similarity">
    <text evidence="4">Belongs to the YPT35 family.</text>
</comment>
<comment type="function">
    <text evidence="9">Recruits the lipid transfer protein VPS13 to endosomal and vacuolar membranes.</text>
</comment>
<dbReference type="RefSeq" id="XP_064771268.1">
    <property type="nucleotide sequence ID" value="XM_064911798.1"/>
</dbReference>
<evidence type="ECO:0000256" key="3">
    <source>
        <dbReference type="ARBA" id="ARBA00004481"/>
    </source>
</evidence>
<organism evidence="13 14">
    <name type="scientific">Myxozyma melibiosi</name>
    <dbReference type="NCBI Taxonomy" id="54550"/>
    <lineage>
        <taxon>Eukaryota</taxon>
        <taxon>Fungi</taxon>
        <taxon>Dikarya</taxon>
        <taxon>Ascomycota</taxon>
        <taxon>Saccharomycotina</taxon>
        <taxon>Lipomycetes</taxon>
        <taxon>Lipomycetales</taxon>
        <taxon>Lipomycetaceae</taxon>
        <taxon>Myxozyma</taxon>
    </lineage>
</organism>
<evidence type="ECO:0000313" key="14">
    <source>
        <dbReference type="Proteomes" id="UP001498771"/>
    </source>
</evidence>
<dbReference type="CDD" id="cd07280">
    <property type="entry name" value="PX_YPT35"/>
    <property type="match status" value="1"/>
</dbReference>
<dbReference type="InterPro" id="IPR037917">
    <property type="entry name" value="Ypt35_PX"/>
</dbReference>
<dbReference type="InterPro" id="IPR001683">
    <property type="entry name" value="PX_dom"/>
</dbReference>
<dbReference type="InterPro" id="IPR028662">
    <property type="entry name" value="SNX8/Mvp1"/>
</dbReference>
<dbReference type="Pfam" id="PF00787">
    <property type="entry name" value="PX"/>
    <property type="match status" value="1"/>
</dbReference>
<evidence type="ECO:0000256" key="6">
    <source>
        <dbReference type="ARBA" id="ARBA00022554"/>
    </source>
</evidence>
<reference evidence="13 14" key="1">
    <citation type="submission" date="2024-03" db="EMBL/GenBank/DDBJ databases">
        <title>Genome-scale model development and genomic sequencing of the oleaginous clade Lipomyces.</title>
        <authorList>
            <consortium name="Lawrence Berkeley National Laboratory"/>
            <person name="Czajka J.J."/>
            <person name="Han Y."/>
            <person name="Kim J."/>
            <person name="Mondo S.J."/>
            <person name="Hofstad B.A."/>
            <person name="Robles A."/>
            <person name="Haridas S."/>
            <person name="Riley R."/>
            <person name="LaButti K."/>
            <person name="Pangilinan J."/>
            <person name="Andreopoulos W."/>
            <person name="Lipzen A."/>
            <person name="Yan J."/>
            <person name="Wang M."/>
            <person name="Ng V."/>
            <person name="Grigoriev I.V."/>
            <person name="Spatafora J.W."/>
            <person name="Magnuson J.K."/>
            <person name="Baker S.E."/>
            <person name="Pomraning K.R."/>
        </authorList>
    </citation>
    <scope>NUCLEOTIDE SEQUENCE [LARGE SCALE GENOMIC DNA]</scope>
    <source>
        <strain evidence="13 14">Phaff 52-87</strain>
    </source>
</reference>
<comment type="subcellular location">
    <subcellularLocation>
        <location evidence="3">Endosome membrane</location>
        <topology evidence="3">Peripheral membrane protein</topology>
    </subcellularLocation>
    <subcellularLocation>
        <location evidence="2">Membrane</location>
        <topology evidence="2">Peripheral membrane protein</topology>
        <orientation evidence="2">Cytoplasmic side</orientation>
    </subcellularLocation>
    <subcellularLocation>
        <location evidence="1">Vacuole membrane</location>
        <topology evidence="1">Peripheral membrane protein</topology>
    </subcellularLocation>
</comment>
<keyword evidence="6" id="KW-0926">Vacuole</keyword>
<evidence type="ECO:0000256" key="10">
    <source>
        <dbReference type="ARBA" id="ARBA00033774"/>
    </source>
</evidence>
<keyword evidence="8" id="KW-0472">Membrane</keyword>
<evidence type="ECO:0000256" key="9">
    <source>
        <dbReference type="ARBA" id="ARBA00033728"/>
    </source>
</evidence>
<dbReference type="PANTHER" id="PTHR46571:SF1">
    <property type="entry name" value="SORTING NEXIN-8"/>
    <property type="match status" value="1"/>
</dbReference>
<dbReference type="EMBL" id="JBBJBU010000001">
    <property type="protein sequence ID" value="KAK7208235.1"/>
    <property type="molecule type" value="Genomic_DNA"/>
</dbReference>
<evidence type="ECO:0000256" key="1">
    <source>
        <dbReference type="ARBA" id="ARBA00004148"/>
    </source>
</evidence>
<evidence type="ECO:0000256" key="5">
    <source>
        <dbReference type="ARBA" id="ARBA00014268"/>
    </source>
</evidence>
<dbReference type="PANTHER" id="PTHR46571">
    <property type="entry name" value="SORTING NEXIN-8"/>
    <property type="match status" value="1"/>
</dbReference>
<dbReference type="GeneID" id="90037310"/>
<evidence type="ECO:0000256" key="11">
    <source>
        <dbReference type="ARBA" id="ARBA00033785"/>
    </source>
</evidence>
<dbReference type="PROSITE" id="PS50195">
    <property type="entry name" value="PX"/>
    <property type="match status" value="1"/>
</dbReference>
<dbReference type="Gene3D" id="3.30.1520.10">
    <property type="entry name" value="Phox-like domain"/>
    <property type="match status" value="1"/>
</dbReference>
<evidence type="ECO:0000256" key="4">
    <source>
        <dbReference type="ARBA" id="ARBA00007426"/>
    </source>
</evidence>
<proteinExistence type="inferred from homology"/>
<dbReference type="SMART" id="SM00312">
    <property type="entry name" value="PX"/>
    <property type="match status" value="1"/>
</dbReference>
<dbReference type="Proteomes" id="UP001498771">
    <property type="component" value="Unassembled WGS sequence"/>
</dbReference>
<evidence type="ECO:0000256" key="7">
    <source>
        <dbReference type="ARBA" id="ARBA00022753"/>
    </source>
</evidence>
<sequence>MDVISLPGSSTMVLNKSASETAASKLRDVFNVDTFNRNIENFNNTISSSFANTFNKNNSDQMMENLRTAFTFKGTAPALPSSASFVSSLGSISTNSDAPPLMSPVPPGIEGSPGDPYDLTHVDPLPITLVDHSMDDNQENGKMWARSAWVGDYSIVAGAGKAGAYVSWLCVIETVESQSIRFRKRYSEFVSLQQLLLREFPHLRAAIPGLPPKSIISKFRPAFLEERRRGLEFFLSCIVLNPVFAGSQVVKDFISSSSLLPTS</sequence>
<accession>A0ABR1FEF0</accession>
<comment type="caution">
    <text evidence="13">The sequence shown here is derived from an EMBL/GenBank/DDBJ whole genome shotgun (WGS) entry which is preliminary data.</text>
</comment>
<dbReference type="SUPFAM" id="SSF64268">
    <property type="entry name" value="PX domain"/>
    <property type="match status" value="1"/>
</dbReference>
<dbReference type="InterPro" id="IPR036871">
    <property type="entry name" value="PX_dom_sf"/>
</dbReference>
<evidence type="ECO:0000256" key="2">
    <source>
        <dbReference type="ARBA" id="ARBA00004287"/>
    </source>
</evidence>
<keyword evidence="7" id="KW-0967">Endosome</keyword>
<evidence type="ECO:0000313" key="13">
    <source>
        <dbReference type="EMBL" id="KAK7208235.1"/>
    </source>
</evidence>
<name>A0ABR1FEF0_9ASCO</name>